<evidence type="ECO:0000313" key="2">
    <source>
        <dbReference type="EMBL" id="KGI21212.1"/>
    </source>
</evidence>
<keyword evidence="1" id="KW-0812">Transmembrane</keyword>
<protein>
    <submittedName>
        <fullName evidence="2">Uncharacterized protein</fullName>
    </submittedName>
</protein>
<feature type="transmembrane region" description="Helical" evidence="1">
    <location>
        <begin position="29"/>
        <end position="49"/>
    </location>
</feature>
<organism evidence="2 3">
    <name type="scientific">Hoylesella timonensis S9-PR14</name>
    <dbReference type="NCBI Taxonomy" id="1401062"/>
    <lineage>
        <taxon>Bacteria</taxon>
        <taxon>Pseudomonadati</taxon>
        <taxon>Bacteroidota</taxon>
        <taxon>Bacteroidia</taxon>
        <taxon>Bacteroidales</taxon>
        <taxon>Prevotellaceae</taxon>
        <taxon>Hoylesella</taxon>
    </lineage>
</organism>
<gene>
    <name evidence="2" type="ORF">HMPREF9304_11585</name>
</gene>
<accession>A0A098YPN2</accession>
<evidence type="ECO:0000313" key="3">
    <source>
        <dbReference type="Proteomes" id="UP000029723"/>
    </source>
</evidence>
<dbReference type="AlphaFoldDB" id="A0A098YPN2"/>
<reference evidence="2 3" key="1">
    <citation type="submission" date="2014-07" db="EMBL/GenBank/DDBJ databases">
        <authorList>
            <person name="McCorrison J."/>
            <person name="Sanka R."/>
            <person name="Torralba M."/>
            <person name="Gillis M."/>
            <person name="Haft D.H."/>
            <person name="Methe B."/>
            <person name="Sutton G."/>
            <person name="Nelson K.E."/>
        </authorList>
    </citation>
    <scope>NUCLEOTIDE SEQUENCE [LARGE SCALE GENOMIC DNA]</scope>
    <source>
        <strain evidence="2 3">S9-PR14</strain>
    </source>
</reference>
<name>A0A098YPN2_9BACT</name>
<dbReference type="EMBL" id="JRPQ01000177">
    <property type="protein sequence ID" value="KGI21212.1"/>
    <property type="molecule type" value="Genomic_DNA"/>
</dbReference>
<evidence type="ECO:0000256" key="1">
    <source>
        <dbReference type="SAM" id="Phobius"/>
    </source>
</evidence>
<keyword evidence="1" id="KW-0472">Membrane</keyword>
<comment type="caution">
    <text evidence="2">The sequence shown here is derived from an EMBL/GenBank/DDBJ whole genome shotgun (WGS) entry which is preliminary data.</text>
</comment>
<dbReference type="Proteomes" id="UP000029723">
    <property type="component" value="Unassembled WGS sequence"/>
</dbReference>
<proteinExistence type="predicted"/>
<sequence length="167" mass="19119">MEQKETESDNIELRSEKVRNVIGKVPPRLVSLGTVVITIIVLALAVAFYKKPYPISIEANGEVINQRTVQVFVPYKYLYLFDEPRTAYISFEGNENASYNCNITSHKARLIHREDGNYFMAIATVSTQGQNTSMLQQHMKAYCRIIVSNKTLWQQVFGYSLSEYLLP</sequence>
<dbReference type="RefSeq" id="WP_231564521.1">
    <property type="nucleotide sequence ID" value="NZ_JRPQ01000177.1"/>
</dbReference>
<keyword evidence="1" id="KW-1133">Transmembrane helix</keyword>